<dbReference type="AlphaFoldDB" id="A0A6A0B8S1"/>
<dbReference type="EMBL" id="BLLH01000010">
    <property type="protein sequence ID" value="GFH41236.1"/>
    <property type="molecule type" value="Genomic_DNA"/>
</dbReference>
<organism evidence="1 2">
    <name type="scientific">Pseudolactococcus insecticola</name>
    <dbReference type="NCBI Taxonomy" id="2709158"/>
    <lineage>
        <taxon>Bacteria</taxon>
        <taxon>Bacillati</taxon>
        <taxon>Bacillota</taxon>
        <taxon>Bacilli</taxon>
        <taxon>Lactobacillales</taxon>
        <taxon>Streptococcaceae</taxon>
        <taxon>Pseudolactococcus</taxon>
    </lineage>
</organism>
<gene>
    <name evidence="1" type="ORF">Hs20B_16340</name>
</gene>
<keyword evidence="2" id="KW-1185">Reference proteome</keyword>
<dbReference type="RefSeq" id="WP_172357497.1">
    <property type="nucleotide sequence ID" value="NZ_BLLH01000010.1"/>
</dbReference>
<proteinExistence type="predicted"/>
<accession>A0A6A0B8S1</accession>
<sequence length="125" mass="13802">MSLTYDILRKNFNKSVPNELALPEALHKITRIGDADAAMEVTTSEDLKTVTEISITTFDDKIETTFYKLFVDGLEGGMGWSSVNFYQAAMATLKDHQAHTGTNSQGISAVHSWADNQMTVTIDLN</sequence>
<comment type="caution">
    <text evidence="1">The sequence shown here is derived from an EMBL/GenBank/DDBJ whole genome shotgun (WGS) entry which is preliminary data.</text>
</comment>
<protein>
    <submittedName>
        <fullName evidence="1">Uncharacterized protein</fullName>
    </submittedName>
</protein>
<evidence type="ECO:0000313" key="1">
    <source>
        <dbReference type="EMBL" id="GFH41236.1"/>
    </source>
</evidence>
<evidence type="ECO:0000313" key="2">
    <source>
        <dbReference type="Proteomes" id="UP000475928"/>
    </source>
</evidence>
<reference evidence="1 2" key="1">
    <citation type="submission" date="2020-02" db="EMBL/GenBank/DDBJ databases">
        <title>Draft genome sequence of Lactococcus sp. Hs20B0-1.</title>
        <authorList>
            <person name="Noda S."/>
            <person name="Yuki M."/>
            <person name="Ohkuma M."/>
        </authorList>
    </citation>
    <scope>NUCLEOTIDE SEQUENCE [LARGE SCALE GENOMIC DNA]</scope>
    <source>
        <strain evidence="1 2">Hs20B0-1</strain>
    </source>
</reference>
<dbReference type="Proteomes" id="UP000475928">
    <property type="component" value="Unassembled WGS sequence"/>
</dbReference>
<name>A0A6A0B8S1_9LACT</name>